<dbReference type="AlphaFoldDB" id="A0A2N8PMN0"/>
<proteinExistence type="predicted"/>
<organism evidence="1 2">
    <name type="scientific">Streptomyces noursei</name>
    <name type="common">Streptomyces albulus</name>
    <dbReference type="NCBI Taxonomy" id="1971"/>
    <lineage>
        <taxon>Bacteria</taxon>
        <taxon>Bacillati</taxon>
        <taxon>Actinomycetota</taxon>
        <taxon>Actinomycetes</taxon>
        <taxon>Kitasatosporales</taxon>
        <taxon>Streptomycetaceae</taxon>
        <taxon>Streptomyces</taxon>
    </lineage>
</organism>
<sequence length="59" mass="6244">MITEAPRLPCWSVTETGSSRCEWCSAFASSSVTVIAIGSTARATTATGSRSWLLTCTRS</sequence>
<reference evidence="2" key="1">
    <citation type="submission" date="2015-09" db="EMBL/GenBank/DDBJ databases">
        <authorList>
            <person name="Graham D.E."/>
            <person name="Mahan K.M."/>
            <person name="Klingeman D.M."/>
            <person name="Fida T."/>
            <person name="Giannone R.J."/>
            <person name="Hettich R.L."/>
            <person name="Parry R.J."/>
            <person name="Spain J.C."/>
        </authorList>
    </citation>
    <scope>NUCLEOTIDE SEQUENCE [LARGE SCALE GENOMIC DNA]</scope>
    <source>
        <strain evidence="2">JCM 4701</strain>
    </source>
</reference>
<keyword evidence="2" id="KW-1185">Reference proteome</keyword>
<protein>
    <submittedName>
        <fullName evidence="1">Uncharacterized protein</fullName>
    </submittedName>
</protein>
<name>A0A2N8PMN0_STRNR</name>
<evidence type="ECO:0000313" key="1">
    <source>
        <dbReference type="EMBL" id="PNE42250.1"/>
    </source>
</evidence>
<accession>A0A2N8PMN0</accession>
<comment type="caution">
    <text evidence="1">The sequence shown here is derived from an EMBL/GenBank/DDBJ whole genome shotgun (WGS) entry which is preliminary data.</text>
</comment>
<evidence type="ECO:0000313" key="2">
    <source>
        <dbReference type="Proteomes" id="UP000236047"/>
    </source>
</evidence>
<dbReference type="Proteomes" id="UP000236047">
    <property type="component" value="Unassembled WGS sequence"/>
</dbReference>
<gene>
    <name evidence="1" type="ORF">AOB60_17285</name>
</gene>
<dbReference type="EMBL" id="LJSN01000002">
    <property type="protein sequence ID" value="PNE42250.1"/>
    <property type="molecule type" value="Genomic_DNA"/>
</dbReference>